<keyword evidence="1" id="KW-0812">Transmembrane</keyword>
<evidence type="ECO:0000256" key="1">
    <source>
        <dbReference type="SAM" id="Phobius"/>
    </source>
</evidence>
<proteinExistence type="predicted"/>
<feature type="transmembrane region" description="Helical" evidence="1">
    <location>
        <begin position="74"/>
        <end position="98"/>
    </location>
</feature>
<protein>
    <submittedName>
        <fullName evidence="2">Uncharacterized protein</fullName>
    </submittedName>
</protein>
<organism evidence="2 3">
    <name type="scientific">Anopheles atroparvus</name>
    <name type="common">European mosquito</name>
    <dbReference type="NCBI Taxonomy" id="41427"/>
    <lineage>
        <taxon>Eukaryota</taxon>
        <taxon>Metazoa</taxon>
        <taxon>Ecdysozoa</taxon>
        <taxon>Arthropoda</taxon>
        <taxon>Hexapoda</taxon>
        <taxon>Insecta</taxon>
        <taxon>Pterygota</taxon>
        <taxon>Neoptera</taxon>
        <taxon>Endopterygota</taxon>
        <taxon>Diptera</taxon>
        <taxon>Nematocera</taxon>
        <taxon>Culicoidea</taxon>
        <taxon>Culicidae</taxon>
        <taxon>Anophelinae</taxon>
        <taxon>Anopheles</taxon>
    </lineage>
</organism>
<accession>A0AAG5CR68</accession>
<reference evidence="2" key="1">
    <citation type="submission" date="2024-04" db="UniProtKB">
        <authorList>
            <consortium name="EnsemblMetazoa"/>
        </authorList>
    </citation>
    <scope>IDENTIFICATION</scope>
    <source>
        <strain evidence="2">EBRO</strain>
    </source>
</reference>
<name>A0AAG5CR68_ANOAO</name>
<keyword evidence="1" id="KW-1133">Transmembrane helix</keyword>
<dbReference type="Proteomes" id="UP000075880">
    <property type="component" value="Unassembled WGS sequence"/>
</dbReference>
<dbReference type="EnsemblMetazoa" id="ENSAATROPT001376">
    <property type="protein sequence ID" value="ENSAATROPP001322"/>
    <property type="gene ID" value="ENSAATROPG001094"/>
</dbReference>
<dbReference type="AlphaFoldDB" id="A0AAG5CR68"/>
<dbReference type="PROSITE" id="PS51257">
    <property type="entry name" value="PROKAR_LIPOPROTEIN"/>
    <property type="match status" value="1"/>
</dbReference>
<sequence>MPIPPKPRWRLLRSASGSALAVTSLFVSTACSCVALSDGRAMPPDTGEFWIGTASAIPMASITTTTVRSMMTSVSFLLSALGSHRAGLFGWPFVAVLLDSSFL</sequence>
<evidence type="ECO:0000313" key="2">
    <source>
        <dbReference type="EnsemblMetazoa" id="ENSAATROPP001322"/>
    </source>
</evidence>
<keyword evidence="1" id="KW-0472">Membrane</keyword>
<evidence type="ECO:0000313" key="3">
    <source>
        <dbReference type="Proteomes" id="UP000075880"/>
    </source>
</evidence>
<keyword evidence="3" id="KW-1185">Reference proteome</keyword>